<dbReference type="Proteomes" id="UP001163550">
    <property type="component" value="Chromosome"/>
</dbReference>
<proteinExistence type="predicted"/>
<reference evidence="1" key="1">
    <citation type="submission" date="2021-11" db="EMBL/GenBank/DDBJ databases">
        <title>Isoprene-degrading acetogen.</title>
        <authorList>
            <person name="Yang Y."/>
            <person name="Jin H."/>
            <person name="Yan J."/>
        </authorList>
    </citation>
    <scope>NUCLEOTIDE SEQUENCE</scope>
    <source>
        <strain evidence="1">Berkeley</strain>
    </source>
</reference>
<protein>
    <submittedName>
        <fullName evidence="1">Uncharacterized protein</fullName>
    </submittedName>
</protein>
<dbReference type="RefSeq" id="WP_263992573.1">
    <property type="nucleotide sequence ID" value="NZ_CP087994.1"/>
</dbReference>
<accession>A0ABY6HBC3</accession>
<organism evidence="1 2">
    <name type="scientific">Acetobacterium wieringae</name>
    <dbReference type="NCBI Taxonomy" id="52694"/>
    <lineage>
        <taxon>Bacteria</taxon>
        <taxon>Bacillati</taxon>
        <taxon>Bacillota</taxon>
        <taxon>Clostridia</taxon>
        <taxon>Eubacteriales</taxon>
        <taxon>Eubacteriaceae</taxon>
        <taxon>Acetobacterium</taxon>
    </lineage>
</organism>
<gene>
    <name evidence="1" type="ORF">LNN31_13455</name>
</gene>
<keyword evidence="2" id="KW-1185">Reference proteome</keyword>
<dbReference type="EMBL" id="CP087994">
    <property type="protein sequence ID" value="UYO61782.1"/>
    <property type="molecule type" value="Genomic_DNA"/>
</dbReference>
<sequence>MKLVKKFVEVVAKFDEDGITPLSIQWPDGRVFDVDRVLDVRPAASIAVGGLGIRYKCKIGGKERLLFYEQPRWFVEAKSPGV</sequence>
<evidence type="ECO:0000313" key="2">
    <source>
        <dbReference type="Proteomes" id="UP001163550"/>
    </source>
</evidence>
<name>A0ABY6HBC3_9FIRM</name>
<evidence type="ECO:0000313" key="1">
    <source>
        <dbReference type="EMBL" id="UYO61782.1"/>
    </source>
</evidence>